<feature type="domain" description="VWFA" evidence="4">
    <location>
        <begin position="35"/>
        <end position="220"/>
    </location>
</feature>
<dbReference type="InterPro" id="IPR002035">
    <property type="entry name" value="VWF_A"/>
</dbReference>
<dbReference type="AlphaFoldDB" id="A0A849C7V2"/>
<protein>
    <submittedName>
        <fullName evidence="5">VWA domain-containing protein</fullName>
    </submittedName>
</protein>
<keyword evidence="2" id="KW-0472">Membrane</keyword>
<feature type="region of interest" description="Disordered" evidence="1">
    <location>
        <begin position="558"/>
        <end position="594"/>
    </location>
</feature>
<keyword evidence="2" id="KW-1133">Transmembrane helix</keyword>
<evidence type="ECO:0000256" key="1">
    <source>
        <dbReference type="SAM" id="MobiDB-lite"/>
    </source>
</evidence>
<feature type="transmembrane region" description="Helical" evidence="2">
    <location>
        <begin position="601"/>
        <end position="623"/>
    </location>
</feature>
<evidence type="ECO:0000313" key="5">
    <source>
        <dbReference type="EMBL" id="NNH73866.1"/>
    </source>
</evidence>
<reference evidence="5 6" key="1">
    <citation type="submission" date="2020-05" db="EMBL/GenBank/DDBJ databases">
        <title>MicrobeNet Type strains.</title>
        <authorList>
            <person name="Nicholson A.C."/>
        </authorList>
    </citation>
    <scope>NUCLEOTIDE SEQUENCE [LARGE SCALE GENOMIC DNA]</scope>
    <source>
        <strain evidence="5 6">JCM 3224</strain>
    </source>
</reference>
<dbReference type="Proteomes" id="UP000586827">
    <property type="component" value="Unassembled WGS sequence"/>
</dbReference>
<sequence length="628" mass="66442">MPNFTRIIAGFAIGLIALGLTTSSASAQPDAQYAPTMLILDASGSMQRPDPAGTMMDAAKNAVRSFVGSAPDAAQVGLATYGTSTGNTEAEKAAGCQDVSILRRAETIDRTALNTAVDGIQPRGWTPMGTALRQVAQSLPDSGARSIVLVSDGDDTCSPPEPCDVARELKQQGLDLVVHTIGFAVDDKARTQLDCVAKTTGGTYSDAVDGPALERILPKVSTAALRKYEATGSPITGTANYHEAPVAAPGQYLDSIGQRETRYYAVDVPLDATAYFTGIVSFPRLANISSVDDFNRFDLRVYGKDGQDCRAAEHEQASRSSDGVTLTISKTWDGATKVSKSQGGTSKYCTGAGRYYFALTWDKISDGVPERLPLELLVGIESATTDPGPVAVLPTTEFVEPTGDPTPVTGGGSFNVATTLDDSGRYTDTLRPGEYVFYRVRLNWGQGLAYRVHFEANGERGTDVTSNITTTLYSPLAHEIDMDSFVYTGRDGVLPSHDPSMATVPIRYNNRQADKAEVRKQALAGWYYIAVKLGSTASEGGNTPVPIRLHLTVSGDQEAGPTYAEGTANGVLGDDKSPTSKSPGESEVTMAEREGEPSNNVLMIAAIGGVGVAVLAAIALVLLRRRRG</sequence>
<evidence type="ECO:0000313" key="6">
    <source>
        <dbReference type="Proteomes" id="UP000586827"/>
    </source>
</evidence>
<dbReference type="PANTHER" id="PTHR10579">
    <property type="entry name" value="CALCIUM-ACTIVATED CHLORIDE CHANNEL REGULATOR"/>
    <property type="match status" value="1"/>
</dbReference>
<keyword evidence="6" id="KW-1185">Reference proteome</keyword>
<dbReference type="InterPro" id="IPR036465">
    <property type="entry name" value="vWFA_dom_sf"/>
</dbReference>
<dbReference type="Pfam" id="PF00092">
    <property type="entry name" value="VWA"/>
    <property type="match status" value="1"/>
</dbReference>
<evidence type="ECO:0000256" key="3">
    <source>
        <dbReference type="SAM" id="SignalP"/>
    </source>
</evidence>
<feature type="signal peptide" evidence="3">
    <location>
        <begin position="1"/>
        <end position="27"/>
    </location>
</feature>
<dbReference type="SUPFAM" id="SSF53300">
    <property type="entry name" value="vWA-like"/>
    <property type="match status" value="1"/>
</dbReference>
<gene>
    <name evidence="5" type="ORF">HLB23_29105</name>
</gene>
<feature type="chain" id="PRO_5032403127" evidence="3">
    <location>
        <begin position="28"/>
        <end position="628"/>
    </location>
</feature>
<comment type="caution">
    <text evidence="5">The sequence shown here is derived from an EMBL/GenBank/DDBJ whole genome shotgun (WGS) entry which is preliminary data.</text>
</comment>
<organism evidence="5 6">
    <name type="scientific">Nocardia uniformis</name>
    <dbReference type="NCBI Taxonomy" id="53432"/>
    <lineage>
        <taxon>Bacteria</taxon>
        <taxon>Bacillati</taxon>
        <taxon>Actinomycetota</taxon>
        <taxon>Actinomycetes</taxon>
        <taxon>Mycobacteriales</taxon>
        <taxon>Nocardiaceae</taxon>
        <taxon>Nocardia</taxon>
    </lineage>
</organism>
<keyword evidence="2" id="KW-0812">Transmembrane</keyword>
<accession>A0A849C7V2</accession>
<proteinExistence type="predicted"/>
<dbReference type="PANTHER" id="PTHR10579:SF43">
    <property type="entry name" value="ZINC FINGER (C3HC4-TYPE RING FINGER) FAMILY PROTEIN"/>
    <property type="match status" value="1"/>
</dbReference>
<name>A0A849C7V2_9NOCA</name>
<keyword evidence="3" id="KW-0732">Signal</keyword>
<dbReference type="RefSeq" id="WP_157551917.1">
    <property type="nucleotide sequence ID" value="NZ_JABELX010000012.1"/>
</dbReference>
<dbReference type="Gene3D" id="3.40.50.410">
    <property type="entry name" value="von Willebrand factor, type A domain"/>
    <property type="match status" value="1"/>
</dbReference>
<dbReference type="EMBL" id="JABELX010000012">
    <property type="protein sequence ID" value="NNH73866.1"/>
    <property type="molecule type" value="Genomic_DNA"/>
</dbReference>
<evidence type="ECO:0000256" key="2">
    <source>
        <dbReference type="SAM" id="Phobius"/>
    </source>
</evidence>
<dbReference type="SMART" id="SM00327">
    <property type="entry name" value="VWA"/>
    <property type="match status" value="1"/>
</dbReference>
<dbReference type="PROSITE" id="PS50234">
    <property type="entry name" value="VWFA"/>
    <property type="match status" value="1"/>
</dbReference>
<evidence type="ECO:0000259" key="4">
    <source>
        <dbReference type="PROSITE" id="PS50234"/>
    </source>
</evidence>
<dbReference type="InterPro" id="IPR051266">
    <property type="entry name" value="CLCR"/>
</dbReference>